<dbReference type="EMBL" id="MNBE01000569">
    <property type="protein sequence ID" value="OKP08247.1"/>
    <property type="molecule type" value="Genomic_DNA"/>
</dbReference>
<feature type="region of interest" description="Disordered" evidence="1">
    <location>
        <begin position="14"/>
        <end position="51"/>
    </location>
</feature>
<comment type="caution">
    <text evidence="2">The sequence shown here is derived from an EMBL/GenBank/DDBJ whole genome shotgun (WGS) entry which is preliminary data.</text>
</comment>
<reference evidence="2 3" key="1">
    <citation type="submission" date="2016-10" db="EMBL/GenBank/DDBJ databases">
        <title>Genome sequence of the ascomycete fungus Penicillium subrubescens.</title>
        <authorList>
            <person name="De Vries R.P."/>
            <person name="Peng M."/>
            <person name="Dilokpimol A."/>
            <person name="Hilden K."/>
            <person name="Makela M.R."/>
            <person name="Grigoriev I."/>
            <person name="Riley R."/>
            <person name="Granchi Z."/>
        </authorList>
    </citation>
    <scope>NUCLEOTIDE SEQUENCE [LARGE SCALE GENOMIC DNA]</scope>
    <source>
        <strain evidence="2 3">CBS 132785</strain>
    </source>
</reference>
<feature type="compositionally biased region" description="Polar residues" evidence="1">
    <location>
        <begin position="14"/>
        <end position="24"/>
    </location>
</feature>
<accession>A0A1Q5U717</accession>
<feature type="compositionally biased region" description="Polar residues" evidence="1">
    <location>
        <begin position="34"/>
        <end position="44"/>
    </location>
</feature>
<keyword evidence="3" id="KW-1185">Reference proteome</keyword>
<name>A0A1Q5U717_9EURO</name>
<gene>
    <name evidence="2" type="ORF">PENSUB_5614</name>
</gene>
<protein>
    <submittedName>
        <fullName evidence="2">Uncharacterized protein</fullName>
    </submittedName>
</protein>
<evidence type="ECO:0000256" key="1">
    <source>
        <dbReference type="SAM" id="MobiDB-lite"/>
    </source>
</evidence>
<organism evidence="2 3">
    <name type="scientific">Penicillium subrubescens</name>
    <dbReference type="NCBI Taxonomy" id="1316194"/>
    <lineage>
        <taxon>Eukaryota</taxon>
        <taxon>Fungi</taxon>
        <taxon>Dikarya</taxon>
        <taxon>Ascomycota</taxon>
        <taxon>Pezizomycotina</taxon>
        <taxon>Eurotiomycetes</taxon>
        <taxon>Eurotiomycetidae</taxon>
        <taxon>Eurotiales</taxon>
        <taxon>Aspergillaceae</taxon>
        <taxon>Penicillium</taxon>
    </lineage>
</organism>
<evidence type="ECO:0000313" key="2">
    <source>
        <dbReference type="EMBL" id="OKP08247.1"/>
    </source>
</evidence>
<evidence type="ECO:0000313" key="3">
    <source>
        <dbReference type="Proteomes" id="UP000186955"/>
    </source>
</evidence>
<dbReference type="AlphaFoldDB" id="A0A1Q5U717"/>
<proteinExistence type="predicted"/>
<dbReference type="Proteomes" id="UP000186955">
    <property type="component" value="Unassembled WGS sequence"/>
</dbReference>
<sequence>MHKCPVQCVSTIQKHNSTSAQSNKARNKRHITPSYPTANDNGTPTWKPIHRDPEKNATIALHFMSDREWRRPCQVHQVHSGGANCAVDDHRSIRVGTVGPRSQIAETAEAGHQAAQRDIARM</sequence>